<gene>
    <name evidence="5" type="ORF">theurythT_07680</name>
</gene>
<reference evidence="5 6" key="1">
    <citation type="submission" date="2023-03" db="EMBL/GenBank/DDBJ databases">
        <title>Draft genome sequence of Thalassotalea eurytherma JCM 18482T.</title>
        <authorList>
            <person name="Sawabe T."/>
        </authorList>
    </citation>
    <scope>NUCLEOTIDE SEQUENCE [LARGE SCALE GENOMIC DNA]</scope>
    <source>
        <strain evidence="5 6">JCM 18482</strain>
    </source>
</reference>
<dbReference type="SUPFAM" id="SSF100950">
    <property type="entry name" value="NagB/RpiA/CoA transferase-like"/>
    <property type="match status" value="1"/>
</dbReference>
<dbReference type="Gene3D" id="3.40.50.10420">
    <property type="entry name" value="NagB/RpiA/CoA transferase-like"/>
    <property type="match status" value="1"/>
</dbReference>
<organism evidence="5 6">
    <name type="scientific">Thalassotalea eurytherma</name>
    <dbReference type="NCBI Taxonomy" id="1144278"/>
    <lineage>
        <taxon>Bacteria</taxon>
        <taxon>Pseudomonadati</taxon>
        <taxon>Pseudomonadota</taxon>
        <taxon>Gammaproteobacteria</taxon>
        <taxon>Alteromonadales</taxon>
        <taxon>Colwelliaceae</taxon>
        <taxon>Thalassotalea</taxon>
    </lineage>
</organism>
<keyword evidence="4" id="KW-0479">Metal-binding</keyword>
<dbReference type="NCBIfam" id="TIGR02727">
    <property type="entry name" value="MTHFS_bact"/>
    <property type="match status" value="1"/>
</dbReference>
<dbReference type="PANTHER" id="PTHR23407:SF1">
    <property type="entry name" value="5-FORMYLTETRAHYDROFOLATE CYCLO-LIGASE"/>
    <property type="match status" value="1"/>
</dbReference>
<dbReference type="InterPro" id="IPR002698">
    <property type="entry name" value="FTHF_cligase"/>
</dbReference>
<name>A0ABQ6H372_9GAMM</name>
<dbReference type="RefSeq" id="WP_284206637.1">
    <property type="nucleotide sequence ID" value="NZ_BSSU01000003.1"/>
</dbReference>
<keyword evidence="2 4" id="KW-0547">Nucleotide-binding</keyword>
<dbReference type="Proteomes" id="UP001157133">
    <property type="component" value="Unassembled WGS sequence"/>
</dbReference>
<dbReference type="EMBL" id="BSSU01000003">
    <property type="protein sequence ID" value="GLX81316.1"/>
    <property type="molecule type" value="Genomic_DNA"/>
</dbReference>
<evidence type="ECO:0000256" key="1">
    <source>
        <dbReference type="ARBA" id="ARBA00010638"/>
    </source>
</evidence>
<keyword evidence="6" id="KW-1185">Reference proteome</keyword>
<evidence type="ECO:0000256" key="4">
    <source>
        <dbReference type="RuleBase" id="RU361279"/>
    </source>
</evidence>
<evidence type="ECO:0000256" key="2">
    <source>
        <dbReference type="ARBA" id="ARBA00022741"/>
    </source>
</evidence>
<dbReference type="InterPro" id="IPR037171">
    <property type="entry name" value="NagB/RpiA_transferase-like"/>
</dbReference>
<dbReference type="InterPro" id="IPR024185">
    <property type="entry name" value="FTHF_cligase-like_sf"/>
</dbReference>
<dbReference type="PIRSF" id="PIRSF006806">
    <property type="entry name" value="FTHF_cligase"/>
    <property type="match status" value="1"/>
</dbReference>
<evidence type="ECO:0000256" key="3">
    <source>
        <dbReference type="ARBA" id="ARBA00022840"/>
    </source>
</evidence>
<dbReference type="PANTHER" id="PTHR23407">
    <property type="entry name" value="ATPASE INHIBITOR/5-FORMYLTETRAHYDROFOLATE CYCLO-LIGASE"/>
    <property type="match status" value="1"/>
</dbReference>
<comment type="cofactor">
    <cofactor evidence="4">
        <name>Mg(2+)</name>
        <dbReference type="ChEBI" id="CHEBI:18420"/>
    </cofactor>
</comment>
<comment type="caution">
    <text evidence="5">The sequence shown here is derived from an EMBL/GenBank/DDBJ whole genome shotgun (WGS) entry which is preliminary data.</text>
</comment>
<evidence type="ECO:0000313" key="5">
    <source>
        <dbReference type="EMBL" id="GLX81316.1"/>
    </source>
</evidence>
<sequence length="197" mass="22289">METSDKLVQRKQLRQLIRGRRQALSALTQASAQESLKNQFIKLFASDKPESIAIYLANDGELDTLKLINHCWQQNIDVYLPVIHPFSRHHLLFQQYTPTTKMVLNRFGISEPKLNSQSTICPQNLSVLCTPLVAFDSQGNRMGMGGGFYDRTLSQLQQSKTKVIGLAHDCQQVDSVPVEPWDMPLSMIMTPTKIINC</sequence>
<dbReference type="EC" id="6.3.3.2" evidence="4"/>
<proteinExistence type="inferred from homology"/>
<protein>
    <recommendedName>
        <fullName evidence="4">5-formyltetrahydrofolate cyclo-ligase</fullName>
        <ecNumber evidence="4">6.3.3.2</ecNumber>
    </recommendedName>
</protein>
<evidence type="ECO:0000313" key="6">
    <source>
        <dbReference type="Proteomes" id="UP001157133"/>
    </source>
</evidence>
<keyword evidence="4" id="KW-0460">Magnesium</keyword>
<accession>A0ABQ6H372</accession>
<keyword evidence="3 4" id="KW-0067">ATP-binding</keyword>
<dbReference type="Pfam" id="PF01812">
    <property type="entry name" value="5-FTHF_cyc-lig"/>
    <property type="match status" value="1"/>
</dbReference>
<comment type="similarity">
    <text evidence="1 4">Belongs to the 5-formyltetrahydrofolate cyclo-ligase family.</text>
</comment>
<comment type="catalytic activity">
    <reaction evidence="4">
        <text>(6S)-5-formyl-5,6,7,8-tetrahydrofolate + ATP = (6R)-5,10-methenyltetrahydrofolate + ADP + phosphate</text>
        <dbReference type="Rhea" id="RHEA:10488"/>
        <dbReference type="ChEBI" id="CHEBI:30616"/>
        <dbReference type="ChEBI" id="CHEBI:43474"/>
        <dbReference type="ChEBI" id="CHEBI:57455"/>
        <dbReference type="ChEBI" id="CHEBI:57457"/>
        <dbReference type="ChEBI" id="CHEBI:456216"/>
        <dbReference type="EC" id="6.3.3.2"/>
    </reaction>
</comment>